<evidence type="ECO:0000313" key="2">
    <source>
        <dbReference type="Proteomes" id="UP001596457"/>
    </source>
</evidence>
<organism evidence="1 2">
    <name type="scientific">Hydrogenophaga defluvii</name>
    <dbReference type="NCBI Taxonomy" id="249410"/>
    <lineage>
        <taxon>Bacteria</taxon>
        <taxon>Pseudomonadati</taxon>
        <taxon>Pseudomonadota</taxon>
        <taxon>Betaproteobacteria</taxon>
        <taxon>Burkholderiales</taxon>
        <taxon>Comamonadaceae</taxon>
        <taxon>Hydrogenophaga</taxon>
    </lineage>
</organism>
<reference evidence="2" key="1">
    <citation type="journal article" date="2019" name="Int. J. Syst. Evol. Microbiol.">
        <title>The Global Catalogue of Microorganisms (GCM) 10K type strain sequencing project: providing services to taxonomists for standard genome sequencing and annotation.</title>
        <authorList>
            <consortium name="The Broad Institute Genomics Platform"/>
            <consortium name="The Broad Institute Genome Sequencing Center for Infectious Disease"/>
            <person name="Wu L."/>
            <person name="Ma J."/>
        </authorList>
    </citation>
    <scope>NUCLEOTIDE SEQUENCE [LARGE SCALE GENOMIC DNA]</scope>
    <source>
        <strain evidence="2">CCUG 53903</strain>
    </source>
</reference>
<sequence>MNSIIDNMPAQGQAALELLRVSLASDGIEVATLPGLKGEFPWAQVLMGITAAIQEQGGTEAAMKALSAAASVLNTDEAPRFLN</sequence>
<dbReference type="Proteomes" id="UP001596457">
    <property type="component" value="Unassembled WGS sequence"/>
</dbReference>
<keyword evidence="2" id="KW-1185">Reference proteome</keyword>
<evidence type="ECO:0000313" key="1">
    <source>
        <dbReference type="EMBL" id="MFC7462342.1"/>
    </source>
</evidence>
<comment type="caution">
    <text evidence="1">The sequence shown here is derived from an EMBL/GenBank/DDBJ whole genome shotgun (WGS) entry which is preliminary data.</text>
</comment>
<accession>A0ABW2SG07</accession>
<proteinExistence type="predicted"/>
<name>A0ABW2SG07_9BURK</name>
<protein>
    <submittedName>
        <fullName evidence="1">Uncharacterized protein</fullName>
    </submittedName>
</protein>
<gene>
    <name evidence="1" type="ORF">ACFQU0_18090</name>
</gene>
<dbReference type="EMBL" id="JBHTBZ010000062">
    <property type="protein sequence ID" value="MFC7462342.1"/>
    <property type="molecule type" value="Genomic_DNA"/>
</dbReference>
<dbReference type="RefSeq" id="WP_382203131.1">
    <property type="nucleotide sequence ID" value="NZ_JBHTBZ010000062.1"/>
</dbReference>